<dbReference type="Pfam" id="PF05741">
    <property type="entry name" value="zf-nanos"/>
    <property type="match status" value="1"/>
</dbReference>
<feature type="region of interest" description="Disordered" evidence="9">
    <location>
        <begin position="219"/>
        <end position="262"/>
    </location>
</feature>
<keyword evidence="6 8" id="KW-0810">Translation regulation</keyword>
<dbReference type="InterPro" id="IPR024161">
    <property type="entry name" value="Znf_nanos-typ"/>
</dbReference>
<dbReference type="Gene3D" id="4.10.60.30">
    <property type="entry name" value="Nanos, RNA-binding domain"/>
    <property type="match status" value="1"/>
</dbReference>
<evidence type="ECO:0000256" key="6">
    <source>
        <dbReference type="ARBA" id="ARBA00022845"/>
    </source>
</evidence>
<dbReference type="EMBL" id="WIXP02000002">
    <property type="protein sequence ID" value="KAF6214959.1"/>
    <property type="molecule type" value="Genomic_DNA"/>
</dbReference>
<keyword evidence="7 8" id="KW-0694">RNA-binding</keyword>
<keyword evidence="2" id="KW-0963">Cytoplasm</keyword>
<keyword evidence="11" id="KW-1185">Reference proteome</keyword>
<proteinExistence type="inferred from homology"/>
<dbReference type="AlphaFoldDB" id="A0A6A4K6W9"/>
<sequence length="375" mass="41937">MTFSCMDSNSMRFIPLYHDFKACEKRLRATYSVREDIEEANLPGSREIPSYSLRFQPLYARISEVQDLPPARMSASVSIEGFATSSPAPRSSRFFRTNTLVTQDSSDSGILTDSSSLLCSSPGIIEKPSPVVNSGLKKNVTILRRSQSGLDALNYSVSCDGEMRDLSSEFEKLEISKVEEKSRNDSLERVERRPKGRGRSRTFRSKAFTTSSTSTYLLSNNSGTAATSRTSTTSRNRKAALPRSSLCDDNNNKSAKESSSTSNIVPKIRQLLDANIPQPWCTFCKSNNETDDFMRSHTLKQWDPRTGVYKMTCPVLRSYVCPNCGATGDKAHTYTYCPRLIHEMGFRPKSLITKIKCTRHNSSGKERPSNSTQLQ</sequence>
<dbReference type="PANTHER" id="PTHR12887">
    <property type="entry name" value="NANOS PROTEIN"/>
    <property type="match status" value="1"/>
</dbReference>
<organism evidence="10 11">
    <name type="scientific">Apolygus lucorum</name>
    <name type="common">Small green plant bug</name>
    <name type="synonym">Lygocoris lucorum</name>
    <dbReference type="NCBI Taxonomy" id="248454"/>
    <lineage>
        <taxon>Eukaryota</taxon>
        <taxon>Metazoa</taxon>
        <taxon>Ecdysozoa</taxon>
        <taxon>Arthropoda</taxon>
        <taxon>Hexapoda</taxon>
        <taxon>Insecta</taxon>
        <taxon>Pterygota</taxon>
        <taxon>Neoptera</taxon>
        <taxon>Paraneoptera</taxon>
        <taxon>Hemiptera</taxon>
        <taxon>Heteroptera</taxon>
        <taxon>Panheteroptera</taxon>
        <taxon>Cimicomorpha</taxon>
        <taxon>Miridae</taxon>
        <taxon>Mirini</taxon>
        <taxon>Apolygus</taxon>
    </lineage>
</organism>
<dbReference type="InterPro" id="IPR038129">
    <property type="entry name" value="Nanos_sf"/>
</dbReference>
<dbReference type="GO" id="GO:0005737">
    <property type="term" value="C:cytoplasm"/>
    <property type="evidence" value="ECO:0007669"/>
    <property type="project" value="UniProtKB-SubCell"/>
</dbReference>
<dbReference type="GO" id="GO:0006417">
    <property type="term" value="P:regulation of translation"/>
    <property type="evidence" value="ECO:0007669"/>
    <property type="project" value="UniProtKB-UniRule"/>
</dbReference>
<dbReference type="Proteomes" id="UP000466442">
    <property type="component" value="Unassembled WGS sequence"/>
</dbReference>
<gene>
    <name evidence="10" type="ORF">GE061_009704</name>
</gene>
<comment type="subcellular location">
    <subcellularLocation>
        <location evidence="1">Cytoplasm</location>
    </subcellularLocation>
</comment>
<evidence type="ECO:0000256" key="3">
    <source>
        <dbReference type="ARBA" id="ARBA00022723"/>
    </source>
</evidence>
<feature type="compositionally biased region" description="Basic and acidic residues" evidence="9">
    <location>
        <begin position="181"/>
        <end position="193"/>
    </location>
</feature>
<reference evidence="10" key="1">
    <citation type="journal article" date="2021" name="Mol. Ecol. Resour.">
        <title>Apolygus lucorum genome provides insights into omnivorousness and mesophyll feeding.</title>
        <authorList>
            <person name="Liu Y."/>
            <person name="Liu H."/>
            <person name="Wang H."/>
            <person name="Huang T."/>
            <person name="Liu B."/>
            <person name="Yang B."/>
            <person name="Yin L."/>
            <person name="Li B."/>
            <person name="Zhang Y."/>
            <person name="Zhang S."/>
            <person name="Jiang F."/>
            <person name="Zhang X."/>
            <person name="Ren Y."/>
            <person name="Wang B."/>
            <person name="Wang S."/>
            <person name="Lu Y."/>
            <person name="Wu K."/>
            <person name="Fan W."/>
            <person name="Wang G."/>
        </authorList>
    </citation>
    <scope>NUCLEOTIDE SEQUENCE</scope>
    <source>
        <strain evidence="10">12Hb</strain>
    </source>
</reference>
<dbReference type="InterPro" id="IPR008705">
    <property type="entry name" value="Nanos/Xcar2"/>
</dbReference>
<evidence type="ECO:0000256" key="1">
    <source>
        <dbReference type="ARBA" id="ARBA00004496"/>
    </source>
</evidence>
<keyword evidence="3" id="KW-0479">Metal-binding</keyword>
<name>A0A6A4K6W9_APOLU</name>
<comment type="similarity">
    <text evidence="8">Belongs to the nanos family.</text>
</comment>
<evidence type="ECO:0000256" key="5">
    <source>
        <dbReference type="ARBA" id="ARBA00022833"/>
    </source>
</evidence>
<evidence type="ECO:0000256" key="8">
    <source>
        <dbReference type="PROSITE-ProRule" id="PRU00855"/>
    </source>
</evidence>
<evidence type="ECO:0000256" key="9">
    <source>
        <dbReference type="SAM" id="MobiDB-lite"/>
    </source>
</evidence>
<evidence type="ECO:0000256" key="7">
    <source>
        <dbReference type="ARBA" id="ARBA00022884"/>
    </source>
</evidence>
<comment type="caution">
    <text evidence="10">The sequence shown here is derived from an EMBL/GenBank/DDBJ whole genome shotgun (WGS) entry which is preliminary data.</text>
</comment>
<dbReference type="PROSITE" id="PS51522">
    <property type="entry name" value="ZF_NANOS"/>
    <property type="match status" value="1"/>
</dbReference>
<feature type="region of interest" description="Disordered" evidence="9">
    <location>
        <begin position="181"/>
        <end position="205"/>
    </location>
</feature>
<keyword evidence="5" id="KW-0862">Zinc</keyword>
<dbReference type="GO" id="GO:0003723">
    <property type="term" value="F:RNA binding"/>
    <property type="evidence" value="ECO:0007669"/>
    <property type="project" value="UniProtKB-UniRule"/>
</dbReference>
<evidence type="ECO:0000313" key="10">
    <source>
        <dbReference type="EMBL" id="KAF6214959.1"/>
    </source>
</evidence>
<feature type="compositionally biased region" description="Low complexity" evidence="9">
    <location>
        <begin position="219"/>
        <end position="234"/>
    </location>
</feature>
<dbReference type="OrthoDB" id="5864971at2759"/>
<accession>A0A6A4K6W9</accession>
<keyword evidence="4 8" id="KW-0863">Zinc-finger</keyword>
<protein>
    <submittedName>
        <fullName evidence="10">Uncharacterized protein</fullName>
    </submittedName>
</protein>
<feature type="compositionally biased region" description="Basic residues" evidence="9">
    <location>
        <begin position="194"/>
        <end position="204"/>
    </location>
</feature>
<evidence type="ECO:0000256" key="4">
    <source>
        <dbReference type="ARBA" id="ARBA00022771"/>
    </source>
</evidence>
<evidence type="ECO:0000313" key="11">
    <source>
        <dbReference type="Proteomes" id="UP000466442"/>
    </source>
</evidence>
<evidence type="ECO:0000256" key="2">
    <source>
        <dbReference type="ARBA" id="ARBA00022490"/>
    </source>
</evidence>
<dbReference type="GO" id="GO:0008270">
    <property type="term" value="F:zinc ion binding"/>
    <property type="evidence" value="ECO:0007669"/>
    <property type="project" value="UniProtKB-KW"/>
</dbReference>